<sequence>MLSQQGRGGALSSSGFSYVLHRMCTILFVPSTTEHRLNSIARLWKLADTGYVREGSLSCILVGTERIPSLSPPSTPTSSLVHAPRGQTRFCDLSGSAMRSDVKASGAAEATRFVKVRGEEGGGYICQGKQKTTTGRKSRC</sequence>
<name>A0A448W9Y0_9PLAT</name>
<reference evidence="1" key="1">
    <citation type="submission" date="2018-11" db="EMBL/GenBank/DDBJ databases">
        <authorList>
            <consortium name="Pathogen Informatics"/>
        </authorList>
    </citation>
    <scope>NUCLEOTIDE SEQUENCE</scope>
</reference>
<dbReference type="Proteomes" id="UP000784294">
    <property type="component" value="Unassembled WGS sequence"/>
</dbReference>
<dbReference type="EMBL" id="CAAALY010000163">
    <property type="protein sequence ID" value="VEL06639.1"/>
    <property type="molecule type" value="Genomic_DNA"/>
</dbReference>
<evidence type="ECO:0000313" key="2">
    <source>
        <dbReference type="Proteomes" id="UP000784294"/>
    </source>
</evidence>
<gene>
    <name evidence="1" type="ORF">PXEA_LOCUS79</name>
</gene>
<comment type="caution">
    <text evidence="1">The sequence shown here is derived from an EMBL/GenBank/DDBJ whole genome shotgun (WGS) entry which is preliminary data.</text>
</comment>
<evidence type="ECO:0000313" key="1">
    <source>
        <dbReference type="EMBL" id="VEL06639.1"/>
    </source>
</evidence>
<dbReference type="AlphaFoldDB" id="A0A448W9Y0"/>
<accession>A0A448W9Y0</accession>
<organism evidence="1 2">
    <name type="scientific">Protopolystoma xenopodis</name>
    <dbReference type="NCBI Taxonomy" id="117903"/>
    <lineage>
        <taxon>Eukaryota</taxon>
        <taxon>Metazoa</taxon>
        <taxon>Spiralia</taxon>
        <taxon>Lophotrochozoa</taxon>
        <taxon>Platyhelminthes</taxon>
        <taxon>Monogenea</taxon>
        <taxon>Polyopisthocotylea</taxon>
        <taxon>Polystomatidea</taxon>
        <taxon>Polystomatidae</taxon>
        <taxon>Protopolystoma</taxon>
    </lineage>
</organism>
<proteinExistence type="predicted"/>
<keyword evidence="2" id="KW-1185">Reference proteome</keyword>
<protein>
    <submittedName>
        <fullName evidence="1">Uncharacterized protein</fullName>
    </submittedName>
</protein>